<proteinExistence type="predicted"/>
<protein>
    <submittedName>
        <fullName evidence="3">Unnamed protein product</fullName>
    </submittedName>
</protein>
<keyword evidence="1" id="KW-1133">Transmembrane helix</keyword>
<feature type="transmembrane region" description="Helical" evidence="1">
    <location>
        <begin position="59"/>
        <end position="90"/>
    </location>
</feature>
<feature type="chain" id="PRO_5040733282" evidence="2">
    <location>
        <begin position="26"/>
        <end position="285"/>
    </location>
</feature>
<keyword evidence="2" id="KW-0732">Signal</keyword>
<accession>A0A9W6TT92</accession>
<comment type="caution">
    <text evidence="3">The sequence shown here is derived from an EMBL/GenBank/DDBJ whole genome shotgun (WGS) entry which is preliminary data.</text>
</comment>
<keyword evidence="4" id="KW-1185">Reference proteome</keyword>
<evidence type="ECO:0000313" key="4">
    <source>
        <dbReference type="Proteomes" id="UP001165083"/>
    </source>
</evidence>
<keyword evidence="1" id="KW-0472">Membrane</keyword>
<keyword evidence="1" id="KW-0812">Transmembrane</keyword>
<gene>
    <name evidence="3" type="ORF">Plil01_000731900</name>
</gene>
<dbReference type="EMBL" id="BSXW01000337">
    <property type="protein sequence ID" value="GMF19227.1"/>
    <property type="molecule type" value="Genomic_DNA"/>
</dbReference>
<feature type="transmembrane region" description="Helical" evidence="1">
    <location>
        <begin position="232"/>
        <end position="253"/>
    </location>
</feature>
<reference evidence="3" key="1">
    <citation type="submission" date="2023-04" db="EMBL/GenBank/DDBJ databases">
        <title>Phytophthora lilii NBRC 32176.</title>
        <authorList>
            <person name="Ichikawa N."/>
            <person name="Sato H."/>
            <person name="Tonouchi N."/>
        </authorList>
    </citation>
    <scope>NUCLEOTIDE SEQUENCE</scope>
    <source>
        <strain evidence="3">NBRC 32176</strain>
    </source>
</reference>
<evidence type="ECO:0000256" key="1">
    <source>
        <dbReference type="SAM" id="Phobius"/>
    </source>
</evidence>
<evidence type="ECO:0000256" key="2">
    <source>
        <dbReference type="SAM" id="SignalP"/>
    </source>
</evidence>
<sequence>MQLRLSTRANSAALLSLAMLAAVHAQTLRSEQAVAAPSPADEAVIPEVDEPVALAQREVFGMALAALVIFVAAGGGTGGGGVLDPIYILIMGFSAKVRLSSGWSLTLQTTTNLVTLNNVLNAADRHPSFQHHDSRRSVTGTRTLQKAISARQKERWQCGVSPESTALLGIDSSTSDPAKARARSATEVELRADVPWRQLATLLSLFVVIAGMRVLRGGQNFASPVGIDSSSALYPVLVALPYVFLVGISYFSLKNLSATYEQQQSPGYEFEAHEIKVKRTCSPSL</sequence>
<dbReference type="Proteomes" id="UP001165083">
    <property type="component" value="Unassembled WGS sequence"/>
</dbReference>
<dbReference type="OrthoDB" id="434519at2759"/>
<organism evidence="3 4">
    <name type="scientific">Phytophthora lilii</name>
    <dbReference type="NCBI Taxonomy" id="2077276"/>
    <lineage>
        <taxon>Eukaryota</taxon>
        <taxon>Sar</taxon>
        <taxon>Stramenopiles</taxon>
        <taxon>Oomycota</taxon>
        <taxon>Peronosporomycetes</taxon>
        <taxon>Peronosporales</taxon>
        <taxon>Peronosporaceae</taxon>
        <taxon>Phytophthora</taxon>
    </lineage>
</organism>
<feature type="signal peptide" evidence="2">
    <location>
        <begin position="1"/>
        <end position="25"/>
    </location>
</feature>
<name>A0A9W6TT92_9STRA</name>
<dbReference type="AlphaFoldDB" id="A0A9W6TT92"/>
<evidence type="ECO:0000313" key="3">
    <source>
        <dbReference type="EMBL" id="GMF19227.1"/>
    </source>
</evidence>
<feature type="transmembrane region" description="Helical" evidence="1">
    <location>
        <begin position="199"/>
        <end position="216"/>
    </location>
</feature>